<gene>
    <name evidence="1" type="ORF">SAMN05421548_1626</name>
</gene>
<sequence>MKNILLASNLCAMTLLSGCGKSTGDEFVGKWVNDRQTIHMEITRNGDSFIIVDEETQIMSKQPVTSKIPATYQDGVLRIDMGLGSGNIGYDKRKDTIFMPSAGNGSIEMHRDR</sequence>
<dbReference type="EMBL" id="FMYQ01000062">
    <property type="protein sequence ID" value="SDE51154.1"/>
    <property type="molecule type" value="Genomic_DNA"/>
</dbReference>
<organism evidence="1 2">
    <name type="scientific">Paraburkholderia lycopersici</name>
    <dbReference type="NCBI Taxonomy" id="416944"/>
    <lineage>
        <taxon>Bacteria</taxon>
        <taxon>Pseudomonadati</taxon>
        <taxon>Pseudomonadota</taxon>
        <taxon>Betaproteobacteria</taxon>
        <taxon>Burkholderiales</taxon>
        <taxon>Burkholderiaceae</taxon>
        <taxon>Paraburkholderia</taxon>
    </lineage>
</organism>
<evidence type="ECO:0000313" key="2">
    <source>
        <dbReference type="Proteomes" id="UP000198908"/>
    </source>
</evidence>
<proteinExistence type="predicted"/>
<reference evidence="2" key="1">
    <citation type="submission" date="2016-09" db="EMBL/GenBank/DDBJ databases">
        <authorList>
            <person name="Varghese N."/>
            <person name="Submissions S."/>
        </authorList>
    </citation>
    <scope>NUCLEOTIDE SEQUENCE [LARGE SCALE GENOMIC DNA]</scope>
    <source>
        <strain evidence="2">TNe-862</strain>
    </source>
</reference>
<name>A0A1G7DHW7_9BURK</name>
<evidence type="ECO:0008006" key="3">
    <source>
        <dbReference type="Google" id="ProtNLM"/>
    </source>
</evidence>
<keyword evidence="2" id="KW-1185">Reference proteome</keyword>
<dbReference type="Proteomes" id="UP000198908">
    <property type="component" value="Unassembled WGS sequence"/>
</dbReference>
<protein>
    <recommendedName>
        <fullName evidence="3">Membrane-bound lysozyme-inhibitor of c-type lysozyme</fullName>
    </recommendedName>
</protein>
<evidence type="ECO:0000313" key="1">
    <source>
        <dbReference type="EMBL" id="SDE51154.1"/>
    </source>
</evidence>
<dbReference type="AlphaFoldDB" id="A0A1G7DHW7"/>
<dbReference type="PROSITE" id="PS51257">
    <property type="entry name" value="PROKAR_LIPOPROTEIN"/>
    <property type="match status" value="1"/>
</dbReference>
<dbReference type="OrthoDB" id="1682314at2"/>
<dbReference type="RefSeq" id="WP_143189404.1">
    <property type="nucleotide sequence ID" value="NZ_FMYQ01000062.1"/>
</dbReference>
<accession>A0A1G7DHW7</accession>